<protein>
    <submittedName>
        <fullName evidence="1">Uncharacterized protein</fullName>
    </submittedName>
</protein>
<keyword evidence="2" id="KW-1185">Reference proteome</keyword>
<evidence type="ECO:0000313" key="1">
    <source>
        <dbReference type="EMBL" id="BCJ91823.1"/>
    </source>
</evidence>
<name>A0A6S6QKI8_9HYPH</name>
<proteinExistence type="predicted"/>
<dbReference type="AlphaFoldDB" id="A0A6S6QKI8"/>
<dbReference type="RefSeq" id="WP_222875442.1">
    <property type="nucleotide sequence ID" value="NZ_AP023361.1"/>
</dbReference>
<organism evidence="1 2">
    <name type="scientific">Terrihabitans soli</name>
    <dbReference type="NCBI Taxonomy" id="708113"/>
    <lineage>
        <taxon>Bacteria</taxon>
        <taxon>Pseudomonadati</taxon>
        <taxon>Pseudomonadota</taxon>
        <taxon>Alphaproteobacteria</taxon>
        <taxon>Hyphomicrobiales</taxon>
        <taxon>Terrihabitans</taxon>
    </lineage>
</organism>
<dbReference type="Proteomes" id="UP000515317">
    <property type="component" value="Chromosome"/>
</dbReference>
<accession>A0A6S6QKI8</accession>
<reference evidence="1 2" key="1">
    <citation type="submission" date="2020-08" db="EMBL/GenBank/DDBJ databases">
        <title>Genome sequence of Rhizobiales bacterium strain IZ6.</title>
        <authorList>
            <person name="Nakai R."/>
            <person name="Naganuma T."/>
        </authorList>
    </citation>
    <scope>NUCLEOTIDE SEQUENCE [LARGE SCALE GENOMIC DNA]</scope>
    <source>
        <strain evidence="1 2">IZ6</strain>
    </source>
</reference>
<gene>
    <name evidence="1" type="ORF">IZ6_25580</name>
</gene>
<dbReference type="KEGG" id="tso:IZ6_25580"/>
<sequence>MKIESNFAILDVKAGRDELKAHIGFDDRRPSLPAKNPIPVTITGVIDGVWGEDDGISREFSVKVDEVKLG</sequence>
<dbReference type="EMBL" id="AP023361">
    <property type="protein sequence ID" value="BCJ91823.1"/>
    <property type="molecule type" value="Genomic_DNA"/>
</dbReference>
<evidence type="ECO:0000313" key="2">
    <source>
        <dbReference type="Proteomes" id="UP000515317"/>
    </source>
</evidence>